<sequence>MVKAMTTLLQRRAPSTVERLYAPDHVQHNAIIPQGRDALKSLVAGLSSDVYYEPGLTVTEGDFVGIHGRIHGWADTPQIVVDLFRVENGKLSEHWDVLSAGGRRPDLEAG</sequence>
<gene>
    <name evidence="2" type="ORF">D3869_14710</name>
</gene>
<reference evidence="2 3" key="1">
    <citation type="submission" date="2018-09" db="EMBL/GenBank/DDBJ databases">
        <title>Whole genome based analysis of evolution and adaptive divergence in Indian and Brazilian strains of Azospirillum brasilense.</title>
        <authorList>
            <person name="Singh C."/>
            <person name="Tripathi A.K."/>
        </authorList>
    </citation>
    <scope>NUCLEOTIDE SEQUENCE [LARGE SCALE GENOMIC DNA]</scope>
    <source>
        <strain evidence="2 3">MTCC4039</strain>
        <plasmid evidence="2 3">p1</plasmid>
    </source>
</reference>
<accession>A0A4D8R3L7</accession>
<geneLocation type="plasmid" evidence="2">
    <name>p1</name>
</geneLocation>
<evidence type="ECO:0000313" key="3">
    <source>
        <dbReference type="Proteomes" id="UP000298693"/>
    </source>
</evidence>
<keyword evidence="2" id="KW-0614">Plasmid</keyword>
<dbReference type="Proteomes" id="UP000298693">
    <property type="component" value="Plasmid p1"/>
</dbReference>
<protein>
    <submittedName>
        <fullName evidence="2">Nuclear transport factor 2 family protein</fullName>
    </submittedName>
</protein>
<dbReference type="AlphaFoldDB" id="A0A4D8R3L7"/>
<dbReference type="EMBL" id="CP032346">
    <property type="protein sequence ID" value="QCO16571.1"/>
    <property type="molecule type" value="Genomic_DNA"/>
</dbReference>
<dbReference type="Pfam" id="PF12680">
    <property type="entry name" value="SnoaL_2"/>
    <property type="match status" value="1"/>
</dbReference>
<dbReference type="Gene3D" id="3.10.450.50">
    <property type="match status" value="1"/>
</dbReference>
<name>A0A4D8R3L7_AZOBR</name>
<organism evidence="2 3">
    <name type="scientific">Azospirillum brasilense</name>
    <dbReference type="NCBI Taxonomy" id="192"/>
    <lineage>
        <taxon>Bacteria</taxon>
        <taxon>Pseudomonadati</taxon>
        <taxon>Pseudomonadota</taxon>
        <taxon>Alphaproteobacteria</taxon>
        <taxon>Rhodospirillales</taxon>
        <taxon>Azospirillaceae</taxon>
        <taxon>Azospirillum</taxon>
    </lineage>
</organism>
<feature type="domain" description="SnoaL-like" evidence="1">
    <location>
        <begin position="2"/>
        <end position="94"/>
    </location>
</feature>
<dbReference type="SUPFAM" id="SSF54427">
    <property type="entry name" value="NTF2-like"/>
    <property type="match status" value="1"/>
</dbReference>
<dbReference type="InterPro" id="IPR037401">
    <property type="entry name" value="SnoaL-like"/>
</dbReference>
<evidence type="ECO:0000313" key="2">
    <source>
        <dbReference type="EMBL" id="QCO16571.1"/>
    </source>
</evidence>
<dbReference type="InterPro" id="IPR032710">
    <property type="entry name" value="NTF2-like_dom_sf"/>
</dbReference>
<proteinExistence type="predicted"/>
<evidence type="ECO:0000259" key="1">
    <source>
        <dbReference type="Pfam" id="PF12680"/>
    </source>
</evidence>